<reference evidence="5" key="1">
    <citation type="submission" date="2021-04" db="EMBL/GenBank/DDBJ databases">
        <title>Genomic insights into ecological role and evolution of a novel Thermoplasmata order Candidatus Sysuiplasmatales.</title>
        <authorList>
            <person name="Yuan Y."/>
        </authorList>
    </citation>
    <scope>NUCLEOTIDE SEQUENCE</scope>
    <source>
        <strain evidence="5">YP2-bin.285</strain>
    </source>
</reference>
<dbReference type="InterPro" id="IPR003699">
    <property type="entry name" value="QueA"/>
</dbReference>
<comment type="caution">
    <text evidence="5">The sequence shown here is derived from an EMBL/GenBank/DDBJ whole genome shotgun (WGS) entry which is preliminary data.</text>
</comment>
<dbReference type="Gene3D" id="3.40.1780.10">
    <property type="entry name" value="QueA-like"/>
    <property type="match status" value="1"/>
</dbReference>
<gene>
    <name evidence="5" type="ORF">J9259_03390</name>
</gene>
<dbReference type="InterPro" id="IPR042119">
    <property type="entry name" value="QueA_dom2"/>
</dbReference>
<keyword evidence="4" id="KW-0671">Queuosine biosynthesis</keyword>
<dbReference type="PANTHER" id="PTHR30307:SF0">
    <property type="entry name" value="S-ADENOSYLMETHIONINE:TRNA RIBOSYLTRANSFERASE-ISOMERASE"/>
    <property type="match status" value="1"/>
</dbReference>
<evidence type="ECO:0000256" key="1">
    <source>
        <dbReference type="ARBA" id="ARBA00022490"/>
    </source>
</evidence>
<protein>
    <submittedName>
        <fullName evidence="5">S-adenosylmethionine:tRNA ribosyltransferase-isomerase</fullName>
    </submittedName>
</protein>
<keyword evidence="3" id="KW-0949">S-adenosyl-L-methionine</keyword>
<dbReference type="GO" id="GO:0051075">
    <property type="term" value="F:S-adenosylmethionine:tRNA ribosyltransferase-isomerase activity"/>
    <property type="evidence" value="ECO:0007669"/>
    <property type="project" value="TreeGrafter"/>
</dbReference>
<organism evidence="5 6">
    <name type="scientific">Candidatus Sysuiplasma superficiale</name>
    <dbReference type="NCBI Taxonomy" id="2823368"/>
    <lineage>
        <taxon>Archaea</taxon>
        <taxon>Methanobacteriati</taxon>
        <taxon>Thermoplasmatota</taxon>
        <taxon>Thermoplasmata</taxon>
        <taxon>Candidatus Sysuiplasmatales</taxon>
        <taxon>Candidatus Sysuiplasmataceae</taxon>
        <taxon>Candidatus Sysuiplasma</taxon>
    </lineage>
</organism>
<dbReference type="EMBL" id="JAGVSJ010000005">
    <property type="protein sequence ID" value="MBX8631552.1"/>
    <property type="molecule type" value="Genomic_DNA"/>
</dbReference>
<sequence length="338" mass="38128">MKHAFEYVSANLPPEFYGYRRDEVKLLSIDRRSGLVSQTPFTSIHQFLRAGDILVFNNSTLVPSSLDAYYPREGRYGRLNFGTGAMRDMLLCEPRPREMGREIEADDTAVLLPSRTTVRFVERHGLFHRYWWLDMGDYTQFRSAMAQYGRYIRYDHIPFDLPPSYYVSPFGSVPGSVEYPSASRPFTQRVLCALQKKGVQTAEITLHCNISSLEPEEFEKADRLLDEEYAVTEANAARILAAAREGGRVLAVGTSALRALESWAGKDRAIHSRTELYIRPGFGFRIADGLITGMHEPNGSHIDLVAAFADDSTLMSAYSTAADLGFRWHEFGDITLIA</sequence>
<dbReference type="Gene3D" id="2.40.10.240">
    <property type="entry name" value="QueA-like"/>
    <property type="match status" value="1"/>
</dbReference>
<keyword evidence="1" id="KW-0963">Cytoplasm</keyword>
<dbReference type="Proteomes" id="UP000716004">
    <property type="component" value="Unassembled WGS sequence"/>
</dbReference>
<dbReference type="Pfam" id="PF02547">
    <property type="entry name" value="Queuosine_synth"/>
    <property type="match status" value="1"/>
</dbReference>
<evidence type="ECO:0000256" key="4">
    <source>
        <dbReference type="ARBA" id="ARBA00022785"/>
    </source>
</evidence>
<dbReference type="SUPFAM" id="SSF111337">
    <property type="entry name" value="QueA-like"/>
    <property type="match status" value="1"/>
</dbReference>
<dbReference type="InterPro" id="IPR036100">
    <property type="entry name" value="QueA_sf"/>
</dbReference>
<keyword evidence="2" id="KW-0808">Transferase</keyword>
<evidence type="ECO:0000256" key="3">
    <source>
        <dbReference type="ARBA" id="ARBA00022691"/>
    </source>
</evidence>
<evidence type="ECO:0000313" key="6">
    <source>
        <dbReference type="Proteomes" id="UP000716004"/>
    </source>
</evidence>
<dbReference type="AlphaFoldDB" id="A0A8J7YIV9"/>
<evidence type="ECO:0000313" key="5">
    <source>
        <dbReference type="EMBL" id="MBX8631552.1"/>
    </source>
</evidence>
<name>A0A8J7YIV9_9ARCH</name>
<dbReference type="PANTHER" id="PTHR30307">
    <property type="entry name" value="S-ADENOSYLMETHIONINE:TRNA RIBOSYLTRANSFERASE-ISOMERASE"/>
    <property type="match status" value="1"/>
</dbReference>
<evidence type="ECO:0000256" key="2">
    <source>
        <dbReference type="ARBA" id="ARBA00022679"/>
    </source>
</evidence>
<dbReference type="InterPro" id="IPR042118">
    <property type="entry name" value="QueA_dom1"/>
</dbReference>
<accession>A0A8J7YIV9</accession>
<proteinExistence type="predicted"/>
<dbReference type="GO" id="GO:0008616">
    <property type="term" value="P:tRNA queuosine(34) biosynthetic process"/>
    <property type="evidence" value="ECO:0007669"/>
    <property type="project" value="UniProtKB-KW"/>
</dbReference>